<gene>
    <name evidence="11" type="ORF">EAG_11293</name>
</gene>
<dbReference type="CDD" id="cd01205">
    <property type="entry name" value="EVH1_WASP-like"/>
    <property type="match status" value="1"/>
</dbReference>
<feature type="region of interest" description="Disordered" evidence="8">
    <location>
        <begin position="295"/>
        <end position="406"/>
    </location>
</feature>
<dbReference type="InterPro" id="IPR033927">
    <property type="entry name" value="WASPfam_EVH1"/>
</dbReference>
<name>E2A0U8_CAMFO</name>
<dbReference type="SUPFAM" id="SSF47912">
    <property type="entry name" value="Wiscott-Aldrich syndrome protein, WASP, C-terminal domain"/>
    <property type="match status" value="1"/>
</dbReference>
<dbReference type="InterPro" id="IPR011026">
    <property type="entry name" value="WAS_C"/>
</dbReference>
<evidence type="ECO:0000256" key="8">
    <source>
        <dbReference type="SAM" id="MobiDB-lite"/>
    </source>
</evidence>
<dbReference type="Pfam" id="PF00568">
    <property type="entry name" value="WH1"/>
    <property type="match status" value="1"/>
</dbReference>
<keyword evidence="4" id="KW-0597">Phosphoprotein</keyword>
<keyword evidence="7" id="KW-0539">Nucleus</keyword>
<evidence type="ECO:0000256" key="1">
    <source>
        <dbReference type="ARBA" id="ARBA00004123"/>
    </source>
</evidence>
<dbReference type="InterPro" id="IPR011993">
    <property type="entry name" value="PH-like_dom_sf"/>
</dbReference>
<feature type="compositionally biased region" description="Pro residues" evidence="8">
    <location>
        <begin position="363"/>
        <end position="388"/>
    </location>
</feature>
<evidence type="ECO:0000256" key="5">
    <source>
        <dbReference type="ARBA" id="ARBA00022737"/>
    </source>
</evidence>
<keyword evidence="5" id="KW-0677">Repeat</keyword>
<dbReference type="Gene3D" id="2.30.29.30">
    <property type="entry name" value="Pleckstrin-homology domain (PH domain)/Phosphotyrosine-binding domain (PTB)"/>
    <property type="match status" value="1"/>
</dbReference>
<feature type="domain" description="CRIB" evidence="9">
    <location>
        <begin position="214"/>
        <end position="227"/>
    </location>
</feature>
<dbReference type="FunFam" id="3.90.810.10:FF:000003">
    <property type="entry name" value="Neural Wiskott-Aldrich syndrome protein-like"/>
    <property type="match status" value="1"/>
</dbReference>
<dbReference type="PROSITE" id="PS50108">
    <property type="entry name" value="CRIB"/>
    <property type="match status" value="1"/>
</dbReference>
<dbReference type="OMA" id="NGRMRST"/>
<comment type="subcellular location">
    <subcellularLocation>
        <location evidence="2">Cytoplasm</location>
        <location evidence="2">Cytoskeleton</location>
    </subcellularLocation>
    <subcellularLocation>
        <location evidence="1">Nucleus</location>
    </subcellularLocation>
</comment>
<evidence type="ECO:0000256" key="6">
    <source>
        <dbReference type="ARBA" id="ARBA00023212"/>
    </source>
</evidence>
<dbReference type="InterPro" id="IPR000697">
    <property type="entry name" value="WH1/EVH1_dom"/>
</dbReference>
<dbReference type="Pfam" id="PF00786">
    <property type="entry name" value="PBD"/>
    <property type="match status" value="1"/>
</dbReference>
<dbReference type="GO" id="GO:0005856">
    <property type="term" value="C:cytoskeleton"/>
    <property type="evidence" value="ECO:0007669"/>
    <property type="project" value="UniProtKB-SubCell"/>
</dbReference>
<dbReference type="InterPro" id="IPR000095">
    <property type="entry name" value="CRIB_dom"/>
</dbReference>
<evidence type="ECO:0000313" key="12">
    <source>
        <dbReference type="Proteomes" id="UP000000311"/>
    </source>
</evidence>
<dbReference type="PROSITE" id="PS50229">
    <property type="entry name" value="WH1"/>
    <property type="match status" value="1"/>
</dbReference>
<organism evidence="12">
    <name type="scientific">Camponotus floridanus</name>
    <name type="common">Florida carpenter ant</name>
    <dbReference type="NCBI Taxonomy" id="104421"/>
    <lineage>
        <taxon>Eukaryota</taxon>
        <taxon>Metazoa</taxon>
        <taxon>Ecdysozoa</taxon>
        <taxon>Arthropoda</taxon>
        <taxon>Hexapoda</taxon>
        <taxon>Insecta</taxon>
        <taxon>Pterygota</taxon>
        <taxon>Neoptera</taxon>
        <taxon>Endopterygota</taxon>
        <taxon>Hymenoptera</taxon>
        <taxon>Apocrita</taxon>
        <taxon>Aculeata</taxon>
        <taxon>Formicoidea</taxon>
        <taxon>Formicidae</taxon>
        <taxon>Formicinae</taxon>
        <taxon>Camponotus</taxon>
    </lineage>
</organism>
<dbReference type="SMART" id="SM00461">
    <property type="entry name" value="WH1"/>
    <property type="match status" value="1"/>
</dbReference>
<protein>
    <submittedName>
        <fullName evidence="11">Wiskott-Aldrich syndrome protein</fullName>
    </submittedName>
</protein>
<dbReference type="SUPFAM" id="SSF50729">
    <property type="entry name" value="PH domain-like"/>
    <property type="match status" value="1"/>
</dbReference>
<dbReference type="FunCoup" id="E2A0U8">
    <property type="interactions" value="597"/>
</dbReference>
<keyword evidence="12" id="KW-1185">Reference proteome</keyword>
<dbReference type="STRING" id="104421.E2A0U8"/>
<evidence type="ECO:0000259" key="9">
    <source>
        <dbReference type="PROSITE" id="PS50108"/>
    </source>
</evidence>
<dbReference type="CDD" id="cd00132">
    <property type="entry name" value="CRIB"/>
    <property type="match status" value="1"/>
</dbReference>
<dbReference type="FunFam" id="2.30.29.30:FF:000130">
    <property type="entry name" value="neural Wiskott-Aldrich syndrome protein"/>
    <property type="match status" value="1"/>
</dbReference>
<sequence>MKSGNMDKHRGTILLKSEENEQVFQLIGNRCQCLAAGVIQLYLTEPPLHKDWIKKSTGIITLIRDNPRRSFFLRLYCLQRKAMLWEHEVYNSMEYKAPISYFHTFEAEDCMAAFNFASETEAITLRNILLGKLNAKRQRRQERKAKEVDPSSTLSWKNQTSVSAFTVTSGSPGNLSNGAPAVGVNRSASSSSMYKTKKKKNEQDLKRKLTKDDISLPSNFRHVAHLGWDVNNKGLELDSVDSELQQFFNNAGVSEHELQDKGTRKFIYDFIERNGGMSAVQEDIRPLTNVKSIIQPPALPQRQEYPPPVPARTIPHQTRSAPPLPPNRLSVSSPSPSVPSSLPLNTSPNVLSNPPSVHRTLPSRPPPPNITTAPTLPPPPPPPPPTPPSRINSNISMPPPPPPLPDMSSTNNITINTNATNNNNEESITDLRPMLMESIRSGTTLRIWNMEIQQQEKSSEDQYKA</sequence>
<evidence type="ECO:0000256" key="2">
    <source>
        <dbReference type="ARBA" id="ARBA00004245"/>
    </source>
</evidence>
<dbReference type="OrthoDB" id="8963340at2759"/>
<keyword evidence="6" id="KW-0206">Cytoskeleton</keyword>
<feature type="compositionally biased region" description="Low complexity" evidence="8">
    <location>
        <begin position="327"/>
        <end position="362"/>
    </location>
</feature>
<feature type="domain" description="WH1" evidence="10">
    <location>
        <begin position="26"/>
        <end position="136"/>
    </location>
</feature>
<feature type="region of interest" description="Disordered" evidence="8">
    <location>
        <begin position="175"/>
        <end position="209"/>
    </location>
</feature>
<evidence type="ECO:0000256" key="7">
    <source>
        <dbReference type="ARBA" id="ARBA00023242"/>
    </source>
</evidence>
<proteinExistence type="predicted"/>
<dbReference type="EMBL" id="GL435626">
    <property type="protein sequence ID" value="EFN73001.1"/>
    <property type="molecule type" value="Genomic_DNA"/>
</dbReference>
<dbReference type="Proteomes" id="UP000000311">
    <property type="component" value="Unassembled WGS sequence"/>
</dbReference>
<accession>E2A0U8</accession>
<evidence type="ECO:0000313" key="11">
    <source>
        <dbReference type="EMBL" id="EFN73001.1"/>
    </source>
</evidence>
<dbReference type="Gene3D" id="3.90.810.10">
    <property type="entry name" value="CRIB domain"/>
    <property type="match status" value="1"/>
</dbReference>
<dbReference type="GO" id="GO:0007015">
    <property type="term" value="P:actin filament organization"/>
    <property type="evidence" value="ECO:0007669"/>
    <property type="project" value="InterPro"/>
</dbReference>
<evidence type="ECO:0000256" key="3">
    <source>
        <dbReference type="ARBA" id="ARBA00022490"/>
    </source>
</evidence>
<keyword evidence="3" id="KW-0963">Cytoplasm</keyword>
<dbReference type="AlphaFoldDB" id="E2A0U8"/>
<reference evidence="11 12" key="1">
    <citation type="journal article" date="2010" name="Science">
        <title>Genomic comparison of the ants Camponotus floridanus and Harpegnathos saltator.</title>
        <authorList>
            <person name="Bonasio R."/>
            <person name="Zhang G."/>
            <person name="Ye C."/>
            <person name="Mutti N.S."/>
            <person name="Fang X."/>
            <person name="Qin N."/>
            <person name="Donahue G."/>
            <person name="Yang P."/>
            <person name="Li Q."/>
            <person name="Li C."/>
            <person name="Zhang P."/>
            <person name="Huang Z."/>
            <person name="Berger S.L."/>
            <person name="Reinberg D."/>
            <person name="Wang J."/>
            <person name="Liebig J."/>
        </authorList>
    </citation>
    <scope>NUCLEOTIDE SEQUENCE [LARGE SCALE GENOMIC DNA]</scope>
    <source>
        <strain evidence="12">C129</strain>
    </source>
</reference>
<dbReference type="InParanoid" id="E2A0U8"/>
<evidence type="ECO:0000259" key="10">
    <source>
        <dbReference type="PROSITE" id="PS50229"/>
    </source>
</evidence>
<dbReference type="InterPro" id="IPR036936">
    <property type="entry name" value="CRIB_dom_sf"/>
</dbReference>
<evidence type="ECO:0000256" key="4">
    <source>
        <dbReference type="ARBA" id="ARBA00022553"/>
    </source>
</evidence>
<dbReference type="GO" id="GO:0005634">
    <property type="term" value="C:nucleus"/>
    <property type="evidence" value="ECO:0007669"/>
    <property type="project" value="UniProtKB-SubCell"/>
</dbReference>